<reference evidence="1" key="1">
    <citation type="submission" date="2022-03" db="EMBL/GenBank/DDBJ databases">
        <authorList>
            <person name="Martin H S."/>
        </authorList>
    </citation>
    <scope>NUCLEOTIDE SEQUENCE</scope>
</reference>
<evidence type="ECO:0008006" key="3">
    <source>
        <dbReference type="Google" id="ProtNLM"/>
    </source>
</evidence>
<proteinExistence type="predicted"/>
<accession>A0ABN8IFR7</accession>
<name>A0ABN8IFR7_9NEOP</name>
<organism evidence="1 2">
    <name type="scientific">Iphiclides podalirius</name>
    <name type="common">scarce swallowtail</name>
    <dbReference type="NCBI Taxonomy" id="110791"/>
    <lineage>
        <taxon>Eukaryota</taxon>
        <taxon>Metazoa</taxon>
        <taxon>Ecdysozoa</taxon>
        <taxon>Arthropoda</taxon>
        <taxon>Hexapoda</taxon>
        <taxon>Insecta</taxon>
        <taxon>Pterygota</taxon>
        <taxon>Neoptera</taxon>
        <taxon>Endopterygota</taxon>
        <taxon>Lepidoptera</taxon>
        <taxon>Glossata</taxon>
        <taxon>Ditrysia</taxon>
        <taxon>Papilionoidea</taxon>
        <taxon>Papilionidae</taxon>
        <taxon>Papilioninae</taxon>
        <taxon>Iphiclides</taxon>
    </lineage>
</organism>
<keyword evidence="2" id="KW-1185">Reference proteome</keyword>
<protein>
    <recommendedName>
        <fullName evidence="3">Ribosomal protein L2</fullName>
    </recommendedName>
</protein>
<dbReference type="Proteomes" id="UP000837857">
    <property type="component" value="Chromosome 20"/>
</dbReference>
<dbReference type="EMBL" id="OW152832">
    <property type="protein sequence ID" value="CAH2052707.1"/>
    <property type="molecule type" value="Genomic_DNA"/>
</dbReference>
<gene>
    <name evidence="1" type="ORF">IPOD504_LOCUS8346</name>
</gene>
<feature type="non-terminal residue" evidence="1">
    <location>
        <position position="130"/>
    </location>
</feature>
<sequence>MRERRRRRTGVVVAGPHQKANPGLSPFSLCVFPRVGRAVAPRGAFGPAPPRPRPFPAGNLDPAGATHIYNSTRRRYTSMGASYRIYIAYIRRRGRPLGRSRTWRKTLLLRSGARPAPPTVHGTLRYPAAR</sequence>
<evidence type="ECO:0000313" key="2">
    <source>
        <dbReference type="Proteomes" id="UP000837857"/>
    </source>
</evidence>
<evidence type="ECO:0000313" key="1">
    <source>
        <dbReference type="EMBL" id="CAH2052707.1"/>
    </source>
</evidence>